<evidence type="ECO:0000256" key="2">
    <source>
        <dbReference type="ARBA" id="ARBA00023054"/>
    </source>
</evidence>
<reference evidence="6" key="1">
    <citation type="journal article" date="2019" name="Int. J. Syst. Evol. Microbiol.">
        <title>The Global Catalogue of Microorganisms (GCM) 10K type strain sequencing project: providing services to taxonomists for standard genome sequencing and annotation.</title>
        <authorList>
            <consortium name="The Broad Institute Genomics Platform"/>
            <consortium name="The Broad Institute Genome Sequencing Center for Infectious Disease"/>
            <person name="Wu L."/>
            <person name="Ma J."/>
        </authorList>
    </citation>
    <scope>NUCLEOTIDE SEQUENCE [LARGE SCALE GENOMIC DNA]</scope>
    <source>
        <strain evidence="6">KCTC 42585</strain>
    </source>
</reference>
<proteinExistence type="predicted"/>
<evidence type="ECO:0000256" key="3">
    <source>
        <dbReference type="SAM" id="Coils"/>
    </source>
</evidence>
<comment type="caution">
    <text evidence="5">The sequence shown here is derived from an EMBL/GenBank/DDBJ whole genome shotgun (WGS) entry which is preliminary data.</text>
</comment>
<dbReference type="SUPFAM" id="SSF111369">
    <property type="entry name" value="HlyD-like secretion proteins"/>
    <property type="match status" value="1"/>
</dbReference>
<comment type="subcellular location">
    <subcellularLocation>
        <location evidence="1">Cell envelope</location>
    </subcellularLocation>
</comment>
<keyword evidence="6" id="KW-1185">Reference proteome</keyword>
<name>A0ABW5IZ19_9FLAO</name>
<accession>A0ABW5IZ19</accession>
<dbReference type="Gene3D" id="2.40.30.170">
    <property type="match status" value="1"/>
</dbReference>
<dbReference type="PROSITE" id="PS51257">
    <property type="entry name" value="PROKAR_LIPOPROTEIN"/>
    <property type="match status" value="1"/>
</dbReference>
<sequence>MYRVLPFLIFAFFLISCNGREKKILPKETGITEAVYSSVIIQPDSLYQAFAAVNGIVENNLFEEGDLVKKGDPIVQIINSSPKLNTENARVALELARKNYEGQTAILKGIEEELRSARVQYLNDSVNFIRQKKLWEQGIGSKTAFETREMAFDISASSLEILRNKYSRTKNELQTQLRQAENNYRLSQINTTDFTVTSKINGRVYSLYKNPGETVNTNQPVASVGSASDFVIEMLVDEVDIVKIKEGQEVLLVLDAYGNKVFKARVNKIYPEKDERNQTFLVEALFDETPPVLYAGLSGEANIVIESKEKALVIPRNYLIGEDRVKTEQGYVKVSTGIKSIDSVEITSGLTPESYIYNPEK</sequence>
<organism evidence="5 6">
    <name type="scientific">Salinimicrobium flavum</name>
    <dbReference type="NCBI Taxonomy" id="1737065"/>
    <lineage>
        <taxon>Bacteria</taxon>
        <taxon>Pseudomonadati</taxon>
        <taxon>Bacteroidota</taxon>
        <taxon>Flavobacteriia</taxon>
        <taxon>Flavobacteriales</taxon>
        <taxon>Flavobacteriaceae</taxon>
        <taxon>Salinimicrobium</taxon>
    </lineage>
</organism>
<dbReference type="InterPro" id="IPR050465">
    <property type="entry name" value="UPF0194_transport"/>
</dbReference>
<protein>
    <submittedName>
        <fullName evidence="5">Efflux RND transporter periplasmic adaptor subunit</fullName>
    </submittedName>
</protein>
<dbReference type="PANTHER" id="PTHR32347">
    <property type="entry name" value="EFFLUX SYSTEM COMPONENT YKNX-RELATED"/>
    <property type="match status" value="1"/>
</dbReference>
<feature type="coiled-coil region" evidence="3">
    <location>
        <begin position="159"/>
        <end position="190"/>
    </location>
</feature>
<dbReference type="EMBL" id="JBHULT010000011">
    <property type="protein sequence ID" value="MFD2518932.1"/>
    <property type="molecule type" value="Genomic_DNA"/>
</dbReference>
<dbReference type="RefSeq" id="WP_380754053.1">
    <property type="nucleotide sequence ID" value="NZ_JBHULT010000011.1"/>
</dbReference>
<dbReference type="InterPro" id="IPR058792">
    <property type="entry name" value="Beta-barrel_RND_2"/>
</dbReference>
<dbReference type="Gene3D" id="2.40.50.100">
    <property type="match status" value="1"/>
</dbReference>
<evidence type="ECO:0000256" key="1">
    <source>
        <dbReference type="ARBA" id="ARBA00004196"/>
    </source>
</evidence>
<evidence type="ECO:0000259" key="4">
    <source>
        <dbReference type="Pfam" id="PF25954"/>
    </source>
</evidence>
<dbReference type="Pfam" id="PF25954">
    <property type="entry name" value="Beta-barrel_RND_2"/>
    <property type="match status" value="1"/>
</dbReference>
<dbReference type="Proteomes" id="UP001597468">
    <property type="component" value="Unassembled WGS sequence"/>
</dbReference>
<evidence type="ECO:0000313" key="5">
    <source>
        <dbReference type="EMBL" id="MFD2518932.1"/>
    </source>
</evidence>
<keyword evidence="2 3" id="KW-0175">Coiled coil</keyword>
<evidence type="ECO:0000313" key="6">
    <source>
        <dbReference type="Proteomes" id="UP001597468"/>
    </source>
</evidence>
<gene>
    <name evidence="5" type="ORF">ACFSTG_13575</name>
</gene>
<feature type="domain" description="CusB-like beta-barrel" evidence="4">
    <location>
        <begin position="233"/>
        <end position="302"/>
    </location>
</feature>